<dbReference type="Proteomes" id="UP001319180">
    <property type="component" value="Unassembled WGS sequence"/>
</dbReference>
<dbReference type="RefSeq" id="WP_254092067.1">
    <property type="nucleotide sequence ID" value="NZ_JAHESC010000031.1"/>
</dbReference>
<proteinExistence type="predicted"/>
<name>A0AAP2DCY0_9BACT</name>
<sequence>MKRLALSVFITLFVPGYSLWAQEDPFVVRLKEKLTAFYENRLPVKLHLFFNQPAYYPGDTAYFHLSFLSAQGLRGIGGRQILQVALLDDKNTPVIRQQVLIRDGFGYNQLVIPRSLPPGMYTVTAYSHWMKDYDRSLFCQTLLPVVTEKSLAGKQAYATAFYPEGGSLIQQVSNKVVMTGKPGAPYAIVTSSGGTVTTCTPDSTGLGVFFLAPQPNESYTAVGNTGTRSALPASTTTGVNMLLTRVGAEASVRIILQAGQHTFAVGDARAYLVISAQGHAYYSAAIQFGEGRSGMVMIPANNLPAGIVRATLFRPDGTALAERLFFVDEAAPVQITSTFDKDVYNTREKVTVKLHVADQAGVTKTKLRVAVYQNDLFPPAATPRIHPLLVSGNLPYEAYAPVLTSTPPVFDNFLITQQDKLFSWADVWNIANTPANYSFSTSLRFAGRAYFRDSSKALPDSTRITFFLEKDVMTYSIYVNKDGRFGFPLLNDFIGDDRVYYRADVKGVTVKDVVVAMSLEEAAPPAADNRTVYQETAAPSSYGAFAAQKQIIDQAYGFLKHTQQQNYEKINPHAFLEEEIFGPDVTVNLRDYLLFPDMEETLREIIPFVQHRWHNKQHVVRVFLPDLDALGKESPVYIIDGVLTDNTDYFMSLKPEDVATIKVVCSTDKLRPFGNIGKSGMVLVETTIPGNAANVPIPANTIKVQGITPAKPLLTGADAKATQRYPQVMSALYWNPDITTDDAGNVTLSFYTPDNTGEYSIRIDGITYSGKPVSALEKFNVRYQPGPMGRR</sequence>
<accession>A0AAP2DCY0</accession>
<dbReference type="EMBL" id="JAHESC010000031">
    <property type="protein sequence ID" value="MBT1688841.1"/>
    <property type="molecule type" value="Genomic_DNA"/>
</dbReference>
<reference evidence="1 2" key="1">
    <citation type="submission" date="2021-05" db="EMBL/GenBank/DDBJ databases">
        <title>A Polyphasic approach of four new species of the genus Ohtaekwangia: Ohtaekwangia histidinii sp. nov., Ohtaekwangia cretensis sp. nov., Ohtaekwangia indiensis sp. nov., Ohtaekwangia reichenbachii sp. nov. from diverse environment.</title>
        <authorList>
            <person name="Octaviana S."/>
        </authorList>
    </citation>
    <scope>NUCLEOTIDE SEQUENCE [LARGE SCALE GENOMIC DNA]</scope>
    <source>
        <strain evidence="1 2">PWU37</strain>
    </source>
</reference>
<evidence type="ECO:0008006" key="3">
    <source>
        <dbReference type="Google" id="ProtNLM"/>
    </source>
</evidence>
<dbReference type="AlphaFoldDB" id="A0AAP2DCY0"/>
<evidence type="ECO:0000313" key="2">
    <source>
        <dbReference type="Proteomes" id="UP001319180"/>
    </source>
</evidence>
<organism evidence="1 2">
    <name type="scientific">Dawidia soli</name>
    <dbReference type="NCBI Taxonomy" id="2782352"/>
    <lineage>
        <taxon>Bacteria</taxon>
        <taxon>Pseudomonadati</taxon>
        <taxon>Bacteroidota</taxon>
        <taxon>Cytophagia</taxon>
        <taxon>Cytophagales</taxon>
        <taxon>Chryseotaleaceae</taxon>
        <taxon>Dawidia</taxon>
    </lineage>
</organism>
<evidence type="ECO:0000313" key="1">
    <source>
        <dbReference type="EMBL" id="MBT1688841.1"/>
    </source>
</evidence>
<keyword evidence="2" id="KW-1185">Reference proteome</keyword>
<gene>
    <name evidence="1" type="ORF">KK078_19895</name>
</gene>
<comment type="caution">
    <text evidence="1">The sequence shown here is derived from an EMBL/GenBank/DDBJ whole genome shotgun (WGS) entry which is preliminary data.</text>
</comment>
<protein>
    <recommendedName>
        <fullName evidence="3">Macroglobulin domain-containing protein</fullName>
    </recommendedName>
</protein>